<feature type="domain" description="Lipocalin-like" evidence="1">
    <location>
        <begin position="38"/>
        <end position="151"/>
    </location>
</feature>
<accession>A0A967AV42</accession>
<evidence type="ECO:0000259" key="1">
    <source>
        <dbReference type="Pfam" id="PF13648"/>
    </source>
</evidence>
<dbReference type="Proteomes" id="UP000707206">
    <property type="component" value="Unassembled WGS sequence"/>
</dbReference>
<dbReference type="EMBL" id="VIKU02000005">
    <property type="protein sequence ID" value="NHF60944.1"/>
    <property type="molecule type" value="Genomic_DNA"/>
</dbReference>
<gene>
    <name evidence="2" type="ORF">FK220_016445</name>
</gene>
<protein>
    <recommendedName>
        <fullName evidence="1">Lipocalin-like domain-containing protein</fullName>
    </recommendedName>
</protein>
<dbReference type="AlphaFoldDB" id="A0A967AV42"/>
<evidence type="ECO:0000313" key="2">
    <source>
        <dbReference type="EMBL" id="NHF60944.1"/>
    </source>
</evidence>
<reference evidence="2" key="1">
    <citation type="submission" date="2019-07" db="EMBL/GenBank/DDBJ databases">
        <authorList>
            <person name="De-Chao Zhang Q."/>
        </authorList>
    </citation>
    <scope>NUCLEOTIDE SEQUENCE</scope>
    <source>
        <strain evidence="2">TP-CH-4</strain>
    </source>
</reference>
<name>A0A967AV42_9FLAO</name>
<dbReference type="Pfam" id="PF13648">
    <property type="entry name" value="Lipocalin_4"/>
    <property type="match status" value="1"/>
</dbReference>
<organism evidence="2 3">
    <name type="scientific">Pelagihabitans pacificus</name>
    <dbReference type="NCBI Taxonomy" id="2696054"/>
    <lineage>
        <taxon>Bacteria</taxon>
        <taxon>Pseudomonadati</taxon>
        <taxon>Bacteroidota</taxon>
        <taxon>Flavobacteriia</taxon>
        <taxon>Flavobacteriales</taxon>
        <taxon>Flavobacteriaceae</taxon>
        <taxon>Pelagihabitans</taxon>
    </lineage>
</organism>
<comment type="caution">
    <text evidence="2">The sequence shown here is derived from an EMBL/GenBank/DDBJ whole genome shotgun (WGS) entry which is preliminary data.</text>
</comment>
<reference evidence="2" key="2">
    <citation type="submission" date="2020-03" db="EMBL/GenBank/DDBJ databases">
        <title>Flavobacteriaceae bacterium strain TP-CH-4, a member of the family Flavobacteriaceae isolated from a deep-sea seamount.</title>
        <authorList>
            <person name="Zhang D.-C."/>
        </authorList>
    </citation>
    <scope>NUCLEOTIDE SEQUENCE</scope>
    <source>
        <strain evidence="2">TP-CH-4</strain>
    </source>
</reference>
<sequence length="178" mass="19857">MKKLHLIVFLATASLFVACEKDSTEESIKEVAVEQSALLGTWEVTGYEIEEGKSVTEADGQRITQEYTSYGKDYDMTVEFNEDPRTVVSNGSYTAVITYSLLGQKYTQEVPAYSLFESAAWSLEGSEIVIGNDGEETRAKIIEMLETKLVMTWDYDEVLETDGAMVTTTGKLTLTLER</sequence>
<evidence type="ECO:0000313" key="3">
    <source>
        <dbReference type="Proteomes" id="UP000707206"/>
    </source>
</evidence>
<keyword evidence="3" id="KW-1185">Reference proteome</keyword>
<proteinExistence type="predicted"/>
<dbReference type="InterPro" id="IPR024311">
    <property type="entry name" value="Lipocalin-like"/>
</dbReference>
<dbReference type="RefSeq" id="WP_152575434.1">
    <property type="nucleotide sequence ID" value="NZ_VIKU02000005.1"/>
</dbReference>
<dbReference type="PROSITE" id="PS51257">
    <property type="entry name" value="PROKAR_LIPOPROTEIN"/>
    <property type="match status" value="1"/>
</dbReference>